<dbReference type="EMBL" id="JALNTZ010000003">
    <property type="protein sequence ID" value="KAJ3659924.1"/>
    <property type="molecule type" value="Genomic_DNA"/>
</dbReference>
<dbReference type="InterPro" id="IPR005135">
    <property type="entry name" value="Endo/exonuclease/phosphatase"/>
</dbReference>
<dbReference type="InterPro" id="IPR036691">
    <property type="entry name" value="Endo/exonu/phosph_ase_sf"/>
</dbReference>
<name>A0AA38IVE5_9CUCU</name>
<protein>
    <recommendedName>
        <fullName evidence="1">Endonuclease/exonuclease/phosphatase domain-containing protein</fullName>
    </recommendedName>
</protein>
<evidence type="ECO:0000313" key="3">
    <source>
        <dbReference type="Proteomes" id="UP001168821"/>
    </source>
</evidence>
<dbReference type="Proteomes" id="UP001168821">
    <property type="component" value="Unassembled WGS sequence"/>
</dbReference>
<dbReference type="Gene3D" id="3.60.10.10">
    <property type="entry name" value="Endonuclease/exonuclease/phosphatase"/>
    <property type="match status" value="1"/>
</dbReference>
<reference evidence="2" key="1">
    <citation type="journal article" date="2023" name="G3 (Bethesda)">
        <title>Whole genome assemblies of Zophobas morio and Tenebrio molitor.</title>
        <authorList>
            <person name="Kaur S."/>
            <person name="Stinson S.A."/>
            <person name="diCenzo G.C."/>
        </authorList>
    </citation>
    <scope>NUCLEOTIDE SEQUENCE</scope>
    <source>
        <strain evidence="2">QUZm001</strain>
    </source>
</reference>
<accession>A0AA38IVE5</accession>
<dbReference type="SUPFAM" id="SSF56219">
    <property type="entry name" value="DNase I-like"/>
    <property type="match status" value="1"/>
</dbReference>
<evidence type="ECO:0000259" key="1">
    <source>
        <dbReference type="Pfam" id="PF14529"/>
    </source>
</evidence>
<dbReference type="Pfam" id="PF14529">
    <property type="entry name" value="Exo_endo_phos_2"/>
    <property type="match status" value="1"/>
</dbReference>
<comment type="caution">
    <text evidence="2">The sequence shown here is derived from an EMBL/GenBank/DDBJ whole genome shotgun (WGS) entry which is preliminary data.</text>
</comment>
<sequence>MSAPNILPFIIGADANAISPLWHSKTVSAGRNREFRGETLTEFLTPNNLHIVNMSSELFTFSGPQGSSDIDLTFAGPGLIRDFSTTWTVCPDLGISDHNLISIELTPRAPNASPEQFSPVKTFKDID</sequence>
<organism evidence="2 3">
    <name type="scientific">Zophobas morio</name>
    <dbReference type="NCBI Taxonomy" id="2755281"/>
    <lineage>
        <taxon>Eukaryota</taxon>
        <taxon>Metazoa</taxon>
        <taxon>Ecdysozoa</taxon>
        <taxon>Arthropoda</taxon>
        <taxon>Hexapoda</taxon>
        <taxon>Insecta</taxon>
        <taxon>Pterygota</taxon>
        <taxon>Neoptera</taxon>
        <taxon>Endopterygota</taxon>
        <taxon>Coleoptera</taxon>
        <taxon>Polyphaga</taxon>
        <taxon>Cucujiformia</taxon>
        <taxon>Tenebrionidae</taxon>
        <taxon>Zophobas</taxon>
    </lineage>
</organism>
<evidence type="ECO:0000313" key="2">
    <source>
        <dbReference type="EMBL" id="KAJ3659924.1"/>
    </source>
</evidence>
<keyword evidence="3" id="KW-1185">Reference proteome</keyword>
<dbReference type="GO" id="GO:0003824">
    <property type="term" value="F:catalytic activity"/>
    <property type="evidence" value="ECO:0007669"/>
    <property type="project" value="InterPro"/>
</dbReference>
<feature type="domain" description="Endonuclease/exonuclease/phosphatase" evidence="1">
    <location>
        <begin position="8"/>
        <end position="101"/>
    </location>
</feature>
<gene>
    <name evidence="2" type="ORF">Zmor_011586</name>
</gene>
<proteinExistence type="predicted"/>
<dbReference type="AlphaFoldDB" id="A0AA38IVE5"/>